<dbReference type="Pfam" id="PF00254">
    <property type="entry name" value="FKBP_C"/>
    <property type="match status" value="1"/>
</dbReference>
<dbReference type="InterPro" id="IPR008881">
    <property type="entry name" value="Trigger_fac_ribosome-bd_bac"/>
</dbReference>
<keyword evidence="7 11" id="KW-0143">Chaperone</keyword>
<dbReference type="GO" id="GO:0003755">
    <property type="term" value="F:peptidyl-prolyl cis-trans isomerase activity"/>
    <property type="evidence" value="ECO:0007669"/>
    <property type="project" value="UniProtKB-UniRule"/>
</dbReference>
<dbReference type="SUPFAM" id="SSF54534">
    <property type="entry name" value="FKBP-like"/>
    <property type="match status" value="1"/>
</dbReference>
<gene>
    <name evidence="11" type="primary">tig</name>
    <name evidence="15" type="ORF">EZ242_19265</name>
</gene>
<dbReference type="Pfam" id="PF05698">
    <property type="entry name" value="Trigger_C"/>
    <property type="match status" value="1"/>
</dbReference>
<dbReference type="RefSeq" id="WP_135286829.1">
    <property type="nucleotide sequence ID" value="NZ_SMLL01000008.1"/>
</dbReference>
<dbReference type="InterPro" id="IPR005215">
    <property type="entry name" value="Trig_fac"/>
</dbReference>
<comment type="catalytic activity">
    <reaction evidence="1 11 12">
        <text>[protein]-peptidylproline (omega=180) = [protein]-peptidylproline (omega=0)</text>
        <dbReference type="Rhea" id="RHEA:16237"/>
        <dbReference type="Rhea" id="RHEA-COMP:10747"/>
        <dbReference type="Rhea" id="RHEA-COMP:10748"/>
        <dbReference type="ChEBI" id="CHEBI:83833"/>
        <dbReference type="ChEBI" id="CHEBI:83834"/>
        <dbReference type="EC" id="5.2.1.8"/>
    </reaction>
</comment>
<dbReference type="Gene3D" id="1.10.3120.10">
    <property type="entry name" value="Trigger factor, C-terminal domain"/>
    <property type="match status" value="1"/>
</dbReference>
<evidence type="ECO:0000256" key="13">
    <source>
        <dbReference type="RuleBase" id="RU003914"/>
    </source>
</evidence>
<sequence>MAVTVENLEKLERKMTLTLPVGVIQSEVDARLKRLARTVKMDGFRPGKVPMSVVAQRYGYSVHYEVMNDKVGQAFAQAANEAKLRVAGQPRITEKEGAPEGELSFDAVFEVFPEVQIGDLSSAEVERVQAEVDDSAIDRTIDILRKQRRSFAQRAQGDAAQDGDRVTIDFEGKIDGEPFQGGKAEDFQFLVGEGQMLKEFENAVRGMKSGESKTFPLDFPADYHGKDVAGKQADFMVTVKKIEAAHLPELNEQLIKSLGIEDGSVESLRADIRKNLEREVKFRLQARNKQAVMDALVGKAELELPKATVQAEIDRLLESARADLKQRGLKDADKAPIPAELFQAQAERRVRLGLVVAELVRANELQAKPEQVKAHIEELASSYEKPADVVRWYYGDNQRLAEVEAVVIENNVTEFVLSKAKVTDKTVSFDELMGQQAAA</sequence>
<dbReference type="InterPro" id="IPR001179">
    <property type="entry name" value="PPIase_FKBP_dom"/>
</dbReference>
<dbReference type="Pfam" id="PF05697">
    <property type="entry name" value="Trigger_N"/>
    <property type="match status" value="1"/>
</dbReference>
<comment type="function">
    <text evidence="11">Involved in protein export. Acts as a chaperone by maintaining the newly synthesized protein in an open conformation. Functions as a peptidyl-prolyl cis-trans isomerase.</text>
</comment>
<dbReference type="InterPro" id="IPR008880">
    <property type="entry name" value="Trigger_fac_C"/>
</dbReference>
<dbReference type="InterPro" id="IPR037041">
    <property type="entry name" value="Trigger_fac_C_sf"/>
</dbReference>
<dbReference type="OrthoDB" id="9767721at2"/>
<dbReference type="GO" id="GO:0043022">
    <property type="term" value="F:ribosome binding"/>
    <property type="evidence" value="ECO:0007669"/>
    <property type="project" value="TreeGrafter"/>
</dbReference>
<reference evidence="15 16" key="1">
    <citation type="submission" date="2019-03" db="EMBL/GenBank/DDBJ databases">
        <title>Ramlibacter rhizophilus CCTCC AB2015357, whole genome shotgun sequence.</title>
        <authorList>
            <person name="Zhang X."/>
            <person name="Feng G."/>
            <person name="Zhu H."/>
        </authorList>
    </citation>
    <scope>NUCLEOTIDE SEQUENCE [LARGE SCALE GENOMIC DNA]</scope>
    <source>
        <strain evidence="15 16">CCTCC AB2015357</strain>
    </source>
</reference>
<dbReference type="HAMAP" id="MF_00303">
    <property type="entry name" value="Trigger_factor_Tig"/>
    <property type="match status" value="1"/>
</dbReference>
<keyword evidence="6 11" id="KW-0697">Rotamase</keyword>
<evidence type="ECO:0000256" key="9">
    <source>
        <dbReference type="ARBA" id="ARBA00023306"/>
    </source>
</evidence>
<comment type="caution">
    <text evidence="15">The sequence shown here is derived from an EMBL/GenBank/DDBJ whole genome shotgun (WGS) entry which is preliminary data.</text>
</comment>
<organism evidence="15 16">
    <name type="scientific">Ramlibacter rhizophilus</name>
    <dbReference type="NCBI Taxonomy" id="1781167"/>
    <lineage>
        <taxon>Bacteria</taxon>
        <taxon>Pseudomonadati</taxon>
        <taxon>Pseudomonadota</taxon>
        <taxon>Betaproteobacteria</taxon>
        <taxon>Burkholderiales</taxon>
        <taxon>Comamonadaceae</taxon>
        <taxon>Ramlibacter</taxon>
    </lineage>
</organism>
<evidence type="ECO:0000256" key="3">
    <source>
        <dbReference type="ARBA" id="ARBA00013194"/>
    </source>
</evidence>
<keyword evidence="11" id="KW-0963">Cytoplasm</keyword>
<evidence type="ECO:0000256" key="2">
    <source>
        <dbReference type="ARBA" id="ARBA00005464"/>
    </source>
</evidence>
<dbReference type="Gene3D" id="3.30.70.1050">
    <property type="entry name" value="Trigger factor ribosome-binding domain"/>
    <property type="match status" value="1"/>
</dbReference>
<comment type="similarity">
    <text evidence="2 11 13">Belongs to the FKBP-type PPIase family. Tig subfamily.</text>
</comment>
<evidence type="ECO:0000256" key="5">
    <source>
        <dbReference type="ARBA" id="ARBA00022618"/>
    </source>
</evidence>
<evidence type="ECO:0000256" key="4">
    <source>
        <dbReference type="ARBA" id="ARBA00016902"/>
    </source>
</evidence>
<dbReference type="PIRSF" id="PIRSF003095">
    <property type="entry name" value="Trigger_factor"/>
    <property type="match status" value="1"/>
</dbReference>
<dbReference type="GO" id="GO:0015031">
    <property type="term" value="P:protein transport"/>
    <property type="evidence" value="ECO:0007669"/>
    <property type="project" value="UniProtKB-UniRule"/>
</dbReference>
<keyword evidence="8 11" id="KW-0413">Isomerase</keyword>
<dbReference type="Gene3D" id="3.10.50.40">
    <property type="match status" value="1"/>
</dbReference>
<dbReference type="GO" id="GO:0051301">
    <property type="term" value="P:cell division"/>
    <property type="evidence" value="ECO:0007669"/>
    <property type="project" value="UniProtKB-KW"/>
</dbReference>
<dbReference type="SUPFAM" id="SSF102735">
    <property type="entry name" value="Trigger factor ribosome-binding domain"/>
    <property type="match status" value="1"/>
</dbReference>
<dbReference type="GO" id="GO:0005737">
    <property type="term" value="C:cytoplasm"/>
    <property type="evidence" value="ECO:0007669"/>
    <property type="project" value="UniProtKB-SubCell"/>
</dbReference>
<dbReference type="PANTHER" id="PTHR30560">
    <property type="entry name" value="TRIGGER FACTOR CHAPERONE AND PEPTIDYL-PROLYL CIS/TRANS ISOMERASE"/>
    <property type="match status" value="1"/>
</dbReference>
<dbReference type="InterPro" id="IPR046357">
    <property type="entry name" value="PPIase_dom_sf"/>
</dbReference>
<dbReference type="GO" id="GO:0051083">
    <property type="term" value="P:'de novo' cotranslational protein folding"/>
    <property type="evidence" value="ECO:0007669"/>
    <property type="project" value="TreeGrafter"/>
</dbReference>
<dbReference type="PANTHER" id="PTHR30560:SF3">
    <property type="entry name" value="TRIGGER FACTOR-LIKE PROTEIN TIG, CHLOROPLASTIC"/>
    <property type="match status" value="1"/>
</dbReference>
<keyword evidence="9 11" id="KW-0131">Cell cycle</keyword>
<dbReference type="GO" id="GO:0044183">
    <property type="term" value="F:protein folding chaperone"/>
    <property type="evidence" value="ECO:0007669"/>
    <property type="project" value="TreeGrafter"/>
</dbReference>
<dbReference type="EC" id="5.2.1.8" evidence="3 11"/>
<dbReference type="GO" id="GO:0043335">
    <property type="term" value="P:protein unfolding"/>
    <property type="evidence" value="ECO:0007669"/>
    <property type="project" value="TreeGrafter"/>
</dbReference>
<name>A0A4Z0BG08_9BURK</name>
<feature type="domain" description="PPIase FKBP-type" evidence="14">
    <location>
        <begin position="163"/>
        <end position="245"/>
    </location>
</feature>
<evidence type="ECO:0000256" key="1">
    <source>
        <dbReference type="ARBA" id="ARBA00000971"/>
    </source>
</evidence>
<proteinExistence type="inferred from homology"/>
<keyword evidence="5 11" id="KW-0132">Cell division</keyword>
<dbReference type="EMBL" id="SMLL01000008">
    <property type="protein sequence ID" value="TFY96818.1"/>
    <property type="molecule type" value="Genomic_DNA"/>
</dbReference>
<keyword evidence="16" id="KW-1185">Reference proteome</keyword>
<dbReference type="Proteomes" id="UP000297564">
    <property type="component" value="Unassembled WGS sequence"/>
</dbReference>
<comment type="subcellular location">
    <subcellularLocation>
        <location evidence="11">Cytoplasm</location>
    </subcellularLocation>
    <text evidence="11">About half TF is bound to the ribosome near the polypeptide exit tunnel while the other half is free in the cytoplasm.</text>
</comment>
<protein>
    <recommendedName>
        <fullName evidence="4 11">Trigger factor</fullName>
        <shortName evidence="11">TF</shortName>
        <ecNumber evidence="3 11">5.2.1.8</ecNumber>
    </recommendedName>
    <alternativeName>
        <fullName evidence="10 11">PPIase</fullName>
    </alternativeName>
</protein>
<dbReference type="InterPro" id="IPR027304">
    <property type="entry name" value="Trigger_fact/SurA_dom_sf"/>
</dbReference>
<evidence type="ECO:0000256" key="10">
    <source>
        <dbReference type="ARBA" id="ARBA00029986"/>
    </source>
</evidence>
<dbReference type="InterPro" id="IPR036611">
    <property type="entry name" value="Trigger_fac_ribosome-bd_sf"/>
</dbReference>
<evidence type="ECO:0000256" key="7">
    <source>
        <dbReference type="ARBA" id="ARBA00023186"/>
    </source>
</evidence>
<dbReference type="NCBIfam" id="TIGR00115">
    <property type="entry name" value="tig"/>
    <property type="match status" value="1"/>
</dbReference>
<evidence type="ECO:0000256" key="11">
    <source>
        <dbReference type="HAMAP-Rule" id="MF_00303"/>
    </source>
</evidence>
<comment type="domain">
    <text evidence="11">Consists of 3 domains; the N-terminus binds the ribosome, the middle domain has PPIase activity, while the C-terminus has intrinsic chaperone activity on its own.</text>
</comment>
<dbReference type="FunFam" id="3.10.50.40:FF:000001">
    <property type="entry name" value="Trigger factor"/>
    <property type="match status" value="1"/>
</dbReference>
<evidence type="ECO:0000256" key="12">
    <source>
        <dbReference type="PROSITE-ProRule" id="PRU00277"/>
    </source>
</evidence>
<evidence type="ECO:0000259" key="14">
    <source>
        <dbReference type="PROSITE" id="PS50059"/>
    </source>
</evidence>
<dbReference type="AlphaFoldDB" id="A0A4Z0BG08"/>
<dbReference type="PROSITE" id="PS50059">
    <property type="entry name" value="FKBP_PPIASE"/>
    <property type="match status" value="1"/>
</dbReference>
<evidence type="ECO:0000313" key="16">
    <source>
        <dbReference type="Proteomes" id="UP000297564"/>
    </source>
</evidence>
<evidence type="ECO:0000256" key="8">
    <source>
        <dbReference type="ARBA" id="ARBA00023235"/>
    </source>
</evidence>
<accession>A0A4Z0BG08</accession>
<evidence type="ECO:0000313" key="15">
    <source>
        <dbReference type="EMBL" id="TFY96818.1"/>
    </source>
</evidence>
<evidence type="ECO:0000256" key="6">
    <source>
        <dbReference type="ARBA" id="ARBA00023110"/>
    </source>
</evidence>
<dbReference type="SUPFAM" id="SSF109998">
    <property type="entry name" value="Triger factor/SurA peptide-binding domain-like"/>
    <property type="match status" value="1"/>
</dbReference>